<feature type="transmembrane region" description="Helical" evidence="5">
    <location>
        <begin position="136"/>
        <end position="157"/>
    </location>
</feature>
<reference evidence="7 8" key="1">
    <citation type="submission" date="2016-10" db="EMBL/GenBank/DDBJ databases">
        <authorList>
            <person name="de Groot N.N."/>
        </authorList>
    </citation>
    <scope>NUCLEOTIDE SEQUENCE [LARGE SCALE GENOMIC DNA]</scope>
    <source>
        <strain evidence="7 8">DSM 19548</strain>
    </source>
</reference>
<feature type="transmembrane region" description="Helical" evidence="5">
    <location>
        <begin position="42"/>
        <end position="61"/>
    </location>
</feature>
<evidence type="ECO:0000313" key="8">
    <source>
        <dbReference type="Proteomes" id="UP000198728"/>
    </source>
</evidence>
<feature type="transmembrane region" description="Helical" evidence="5">
    <location>
        <begin position="292"/>
        <end position="312"/>
    </location>
</feature>
<evidence type="ECO:0000256" key="5">
    <source>
        <dbReference type="SAM" id="Phobius"/>
    </source>
</evidence>
<evidence type="ECO:0000313" key="7">
    <source>
        <dbReference type="EMBL" id="SFD06657.1"/>
    </source>
</evidence>
<feature type="transmembrane region" description="Helical" evidence="5">
    <location>
        <begin position="163"/>
        <end position="182"/>
    </location>
</feature>
<feature type="transmembrane region" description="Helical" evidence="5">
    <location>
        <begin position="269"/>
        <end position="286"/>
    </location>
</feature>
<gene>
    <name evidence="7" type="ORF">SAMN04488094_11483</name>
</gene>
<dbReference type="InterPro" id="IPR036259">
    <property type="entry name" value="MFS_trans_sf"/>
</dbReference>
<accession>A0A1I1P9Y9</accession>
<feature type="transmembrane region" description="Helical" evidence="5">
    <location>
        <begin position="73"/>
        <end position="90"/>
    </location>
</feature>
<proteinExistence type="predicted"/>
<dbReference type="Gene3D" id="1.20.1250.20">
    <property type="entry name" value="MFS general substrate transporter like domains"/>
    <property type="match status" value="2"/>
</dbReference>
<dbReference type="InterPro" id="IPR011701">
    <property type="entry name" value="MFS"/>
</dbReference>
<evidence type="ECO:0000256" key="3">
    <source>
        <dbReference type="ARBA" id="ARBA00022989"/>
    </source>
</evidence>
<dbReference type="Pfam" id="PF07690">
    <property type="entry name" value="MFS_1"/>
    <property type="match status" value="1"/>
</dbReference>
<dbReference type="PANTHER" id="PTHR23514:SF13">
    <property type="entry name" value="INNER MEMBRANE PROTEIN YBJJ"/>
    <property type="match status" value="1"/>
</dbReference>
<protein>
    <submittedName>
        <fullName evidence="7">Major Facilitator Superfamily protein</fullName>
    </submittedName>
</protein>
<dbReference type="EMBL" id="FOLG01000014">
    <property type="protein sequence ID" value="SFD06657.1"/>
    <property type="molecule type" value="Genomic_DNA"/>
</dbReference>
<dbReference type="GO" id="GO:0016020">
    <property type="term" value="C:membrane"/>
    <property type="evidence" value="ECO:0007669"/>
    <property type="project" value="UniProtKB-SubCell"/>
</dbReference>
<dbReference type="STRING" id="441112.SAMN04488094_11483"/>
<comment type="subcellular location">
    <subcellularLocation>
        <location evidence="1">Membrane</location>
        <topology evidence="1">Multi-pass membrane protein</topology>
    </subcellularLocation>
</comment>
<dbReference type="PROSITE" id="PS50850">
    <property type="entry name" value="MFS"/>
    <property type="match status" value="1"/>
</dbReference>
<feature type="transmembrane region" description="Helical" evidence="5">
    <location>
        <begin position="203"/>
        <end position="227"/>
    </location>
</feature>
<name>A0A1I1P9Y9_9RHOB</name>
<feature type="transmembrane region" description="Helical" evidence="5">
    <location>
        <begin position="354"/>
        <end position="375"/>
    </location>
</feature>
<dbReference type="InterPro" id="IPR051788">
    <property type="entry name" value="MFS_Transporter"/>
</dbReference>
<evidence type="ECO:0000256" key="4">
    <source>
        <dbReference type="ARBA" id="ARBA00023136"/>
    </source>
</evidence>
<feature type="transmembrane region" description="Helical" evidence="5">
    <location>
        <begin position="324"/>
        <end position="348"/>
    </location>
</feature>
<dbReference type="CDD" id="cd17393">
    <property type="entry name" value="MFS_MosC_like"/>
    <property type="match status" value="1"/>
</dbReference>
<organism evidence="7 8">
    <name type="scientific">Tropicimonas isoalkanivorans</name>
    <dbReference type="NCBI Taxonomy" id="441112"/>
    <lineage>
        <taxon>Bacteria</taxon>
        <taxon>Pseudomonadati</taxon>
        <taxon>Pseudomonadota</taxon>
        <taxon>Alphaproteobacteria</taxon>
        <taxon>Rhodobacterales</taxon>
        <taxon>Roseobacteraceae</taxon>
        <taxon>Tropicimonas</taxon>
    </lineage>
</organism>
<keyword evidence="3 5" id="KW-1133">Transmembrane helix</keyword>
<evidence type="ECO:0000256" key="2">
    <source>
        <dbReference type="ARBA" id="ARBA00022692"/>
    </source>
</evidence>
<sequence length="391" mass="40365">MRDIRTPRRAVSAAFALNGMLLGTWASRIPTVMENHGLSEGRFGLLLLVMGIGALISFPISGRMADRYGAVKLTHVIGWAYLLSVVMLGLAPGPLWLSGAMLFFGMCHGSMDVTMNSWATEVEKYLGRSVMSSFHAMWSLGAGLGAASGAAASWAGLSVAEHFVLAAIVFGAVLQWFAHVPWTSETQPHNPDASAFALPRGALVLVGLMALSSGAGEGAVADWSAVFLSGELGVTEARAALGLTVFSVVMVGMRLVIDRIVTRIGPVTVARISGLTAAVGLGLVVLSGWLPVALLGFALMGVGYAAIYPLAFSRAARDPVVPPGQAIASVATLGYSALLLSPPAIGLIAEIASLRVAFALLALLAIMISVLAGVFGQGRSVPLARGATSAE</sequence>
<dbReference type="Proteomes" id="UP000198728">
    <property type="component" value="Unassembled WGS sequence"/>
</dbReference>
<feature type="domain" description="Major facilitator superfamily (MFS) profile" evidence="6">
    <location>
        <begin position="202"/>
        <end position="391"/>
    </location>
</feature>
<feature type="transmembrane region" description="Helical" evidence="5">
    <location>
        <begin position="239"/>
        <end position="257"/>
    </location>
</feature>
<dbReference type="AlphaFoldDB" id="A0A1I1P9Y9"/>
<dbReference type="RefSeq" id="WP_245758913.1">
    <property type="nucleotide sequence ID" value="NZ_FOLG01000014.1"/>
</dbReference>
<evidence type="ECO:0000256" key="1">
    <source>
        <dbReference type="ARBA" id="ARBA00004141"/>
    </source>
</evidence>
<dbReference type="GO" id="GO:0022857">
    <property type="term" value="F:transmembrane transporter activity"/>
    <property type="evidence" value="ECO:0007669"/>
    <property type="project" value="InterPro"/>
</dbReference>
<keyword evidence="8" id="KW-1185">Reference proteome</keyword>
<keyword evidence="4 5" id="KW-0472">Membrane</keyword>
<keyword evidence="2 5" id="KW-0812">Transmembrane</keyword>
<evidence type="ECO:0000259" key="6">
    <source>
        <dbReference type="PROSITE" id="PS50850"/>
    </source>
</evidence>
<dbReference type="PANTHER" id="PTHR23514">
    <property type="entry name" value="BYPASS OF STOP CODON PROTEIN 6"/>
    <property type="match status" value="1"/>
</dbReference>
<dbReference type="InterPro" id="IPR020846">
    <property type="entry name" value="MFS_dom"/>
</dbReference>
<dbReference type="SUPFAM" id="SSF103473">
    <property type="entry name" value="MFS general substrate transporter"/>
    <property type="match status" value="1"/>
</dbReference>